<evidence type="ECO:0000256" key="10">
    <source>
        <dbReference type="ARBA" id="ARBA00022840"/>
    </source>
</evidence>
<feature type="domain" description="HAMP" evidence="17">
    <location>
        <begin position="338"/>
        <end position="390"/>
    </location>
</feature>
<reference evidence="18 19" key="1">
    <citation type="submission" date="2007-10" db="EMBL/GenBank/DDBJ databases">
        <title>Complete sequence of Desulfococcus oleovorans Hxd3.</title>
        <authorList>
            <consortium name="US DOE Joint Genome Institute"/>
            <person name="Copeland A."/>
            <person name="Lucas S."/>
            <person name="Lapidus A."/>
            <person name="Barry K."/>
            <person name="Glavina del Rio T."/>
            <person name="Dalin E."/>
            <person name="Tice H."/>
            <person name="Pitluck S."/>
            <person name="Kiss H."/>
            <person name="Brettin T."/>
            <person name="Bruce D."/>
            <person name="Detter J.C."/>
            <person name="Han C."/>
            <person name="Schmutz J."/>
            <person name="Larimer F."/>
            <person name="Land M."/>
            <person name="Hauser L."/>
            <person name="Kyrpides N."/>
            <person name="Kim E."/>
            <person name="Wawrik B."/>
            <person name="Richardson P."/>
        </authorList>
    </citation>
    <scope>NUCLEOTIDE SEQUENCE [LARGE SCALE GENOMIC DNA]</scope>
    <source>
        <strain evidence="19">DSM 6200 / JCM 39069 / Hxd3</strain>
    </source>
</reference>
<feature type="transmembrane region" description="Helical" evidence="14">
    <location>
        <begin position="103"/>
        <end position="123"/>
    </location>
</feature>
<dbReference type="PRINTS" id="PR00344">
    <property type="entry name" value="BCTRLSENSOR"/>
</dbReference>
<dbReference type="PROSITE" id="PS50109">
    <property type="entry name" value="HIS_KIN"/>
    <property type="match status" value="1"/>
</dbReference>
<keyword evidence="13 14" id="KW-0472">Membrane</keyword>
<keyword evidence="11 14" id="KW-1133">Transmembrane helix</keyword>
<dbReference type="Proteomes" id="UP000008561">
    <property type="component" value="Chromosome"/>
</dbReference>
<evidence type="ECO:0000256" key="1">
    <source>
        <dbReference type="ARBA" id="ARBA00000085"/>
    </source>
</evidence>
<evidence type="ECO:0000256" key="8">
    <source>
        <dbReference type="ARBA" id="ARBA00022741"/>
    </source>
</evidence>
<dbReference type="InterPro" id="IPR003660">
    <property type="entry name" value="HAMP_dom"/>
</dbReference>
<dbReference type="InterPro" id="IPR000014">
    <property type="entry name" value="PAS"/>
</dbReference>
<dbReference type="SUPFAM" id="SSF55785">
    <property type="entry name" value="PYP-like sensor domain (PAS domain)"/>
    <property type="match status" value="1"/>
</dbReference>
<evidence type="ECO:0000256" key="11">
    <source>
        <dbReference type="ARBA" id="ARBA00022989"/>
    </source>
</evidence>
<dbReference type="Gene3D" id="1.10.287.130">
    <property type="match status" value="1"/>
</dbReference>
<dbReference type="STRING" id="96561.Dole_2738"/>
<dbReference type="OrthoDB" id="9781147at2"/>
<dbReference type="InterPro" id="IPR013767">
    <property type="entry name" value="PAS_fold"/>
</dbReference>
<name>A8ZXG2_DESOH</name>
<dbReference type="PANTHER" id="PTHR43065">
    <property type="entry name" value="SENSOR HISTIDINE KINASE"/>
    <property type="match status" value="1"/>
</dbReference>
<feature type="transmembrane region" description="Helical" evidence="14">
    <location>
        <begin position="61"/>
        <end position="82"/>
    </location>
</feature>
<dbReference type="EMBL" id="CP000859">
    <property type="protein sequence ID" value="ABW68541.1"/>
    <property type="molecule type" value="Genomic_DNA"/>
</dbReference>
<evidence type="ECO:0000259" key="17">
    <source>
        <dbReference type="PROSITE" id="PS50885"/>
    </source>
</evidence>
<evidence type="ECO:0000256" key="4">
    <source>
        <dbReference type="ARBA" id="ARBA00022475"/>
    </source>
</evidence>
<dbReference type="NCBIfam" id="TIGR00229">
    <property type="entry name" value="sensory_box"/>
    <property type="match status" value="1"/>
</dbReference>
<dbReference type="SUPFAM" id="SSF47384">
    <property type="entry name" value="Homodimeric domain of signal transducing histidine kinase"/>
    <property type="match status" value="1"/>
</dbReference>
<organism evidence="18 19">
    <name type="scientific">Desulfosudis oleivorans (strain DSM 6200 / JCM 39069 / Hxd3)</name>
    <name type="common">Desulfococcus oleovorans</name>
    <dbReference type="NCBI Taxonomy" id="96561"/>
    <lineage>
        <taxon>Bacteria</taxon>
        <taxon>Pseudomonadati</taxon>
        <taxon>Thermodesulfobacteriota</taxon>
        <taxon>Desulfobacteria</taxon>
        <taxon>Desulfobacterales</taxon>
        <taxon>Desulfosudaceae</taxon>
        <taxon>Desulfosudis</taxon>
    </lineage>
</organism>
<keyword evidence="8" id="KW-0547">Nucleotide-binding</keyword>
<dbReference type="Gene3D" id="6.10.340.10">
    <property type="match status" value="1"/>
</dbReference>
<comment type="catalytic activity">
    <reaction evidence="1">
        <text>ATP + protein L-histidine = ADP + protein N-phospho-L-histidine.</text>
        <dbReference type="EC" id="2.7.13.3"/>
    </reaction>
</comment>
<comment type="subcellular location">
    <subcellularLocation>
        <location evidence="2">Cell membrane</location>
        <topology evidence="2">Multi-pass membrane protein</topology>
    </subcellularLocation>
</comment>
<evidence type="ECO:0000256" key="13">
    <source>
        <dbReference type="ARBA" id="ARBA00023136"/>
    </source>
</evidence>
<proteinExistence type="predicted"/>
<dbReference type="Pfam" id="PF00512">
    <property type="entry name" value="HisKA"/>
    <property type="match status" value="1"/>
</dbReference>
<dbReference type="InterPro" id="IPR003661">
    <property type="entry name" value="HisK_dim/P_dom"/>
</dbReference>
<evidence type="ECO:0000256" key="5">
    <source>
        <dbReference type="ARBA" id="ARBA00022553"/>
    </source>
</evidence>
<evidence type="ECO:0000256" key="12">
    <source>
        <dbReference type="ARBA" id="ARBA00023012"/>
    </source>
</evidence>
<dbReference type="SUPFAM" id="SSF55874">
    <property type="entry name" value="ATPase domain of HSP90 chaperone/DNA topoisomerase II/histidine kinase"/>
    <property type="match status" value="1"/>
</dbReference>
<dbReference type="SMART" id="SM00387">
    <property type="entry name" value="HATPase_c"/>
    <property type="match status" value="1"/>
</dbReference>
<dbReference type="Pfam" id="PF19312">
    <property type="entry name" value="NtrY_N"/>
    <property type="match status" value="1"/>
</dbReference>
<feature type="domain" description="Histidine kinase" evidence="15">
    <location>
        <begin position="541"/>
        <end position="749"/>
    </location>
</feature>
<dbReference type="Pfam" id="PF00672">
    <property type="entry name" value="HAMP"/>
    <property type="match status" value="1"/>
</dbReference>
<dbReference type="Gene3D" id="3.30.565.10">
    <property type="entry name" value="Histidine kinase-like ATPase, C-terminal domain"/>
    <property type="match status" value="1"/>
</dbReference>
<dbReference type="CDD" id="cd00130">
    <property type="entry name" value="PAS"/>
    <property type="match status" value="1"/>
</dbReference>
<dbReference type="AlphaFoldDB" id="A8ZXG2"/>
<evidence type="ECO:0000259" key="16">
    <source>
        <dbReference type="PROSITE" id="PS50112"/>
    </source>
</evidence>
<keyword evidence="5" id="KW-0597">Phosphoprotein</keyword>
<evidence type="ECO:0000259" key="15">
    <source>
        <dbReference type="PROSITE" id="PS50109"/>
    </source>
</evidence>
<keyword evidence="4" id="KW-1003">Cell membrane</keyword>
<dbReference type="CDD" id="cd00075">
    <property type="entry name" value="HATPase"/>
    <property type="match status" value="1"/>
</dbReference>
<dbReference type="CDD" id="cd00082">
    <property type="entry name" value="HisKA"/>
    <property type="match status" value="1"/>
</dbReference>
<dbReference type="InterPro" id="IPR005467">
    <property type="entry name" value="His_kinase_dom"/>
</dbReference>
<dbReference type="Pfam" id="PF00989">
    <property type="entry name" value="PAS"/>
    <property type="match status" value="1"/>
</dbReference>
<dbReference type="PIRSF" id="PIRSF037532">
    <property type="entry name" value="STHK_NtrY"/>
    <property type="match status" value="1"/>
</dbReference>
<dbReference type="Pfam" id="PF02518">
    <property type="entry name" value="HATPase_c"/>
    <property type="match status" value="1"/>
</dbReference>
<dbReference type="SMART" id="SM00388">
    <property type="entry name" value="HisKA"/>
    <property type="match status" value="1"/>
</dbReference>
<dbReference type="InterPro" id="IPR036097">
    <property type="entry name" value="HisK_dim/P_sf"/>
</dbReference>
<feature type="transmembrane region" description="Helical" evidence="14">
    <location>
        <begin position="314"/>
        <end position="337"/>
    </location>
</feature>
<dbReference type="InterPro" id="IPR004358">
    <property type="entry name" value="Sig_transdc_His_kin-like_C"/>
</dbReference>
<dbReference type="GO" id="GO:0006355">
    <property type="term" value="P:regulation of DNA-templated transcription"/>
    <property type="evidence" value="ECO:0007669"/>
    <property type="project" value="InterPro"/>
</dbReference>
<accession>A8ZXG2</accession>
<dbReference type="HOGENOM" id="CLU_019564_0_1_7"/>
<dbReference type="PROSITE" id="PS50885">
    <property type="entry name" value="HAMP"/>
    <property type="match status" value="1"/>
</dbReference>
<evidence type="ECO:0000256" key="3">
    <source>
        <dbReference type="ARBA" id="ARBA00012438"/>
    </source>
</evidence>
<protein>
    <recommendedName>
        <fullName evidence="3">histidine kinase</fullName>
        <ecNumber evidence="3">2.7.13.3</ecNumber>
    </recommendedName>
</protein>
<keyword evidence="9 18" id="KW-0418">Kinase</keyword>
<evidence type="ECO:0000313" key="19">
    <source>
        <dbReference type="Proteomes" id="UP000008561"/>
    </source>
</evidence>
<feature type="transmembrane region" description="Helical" evidence="14">
    <location>
        <begin position="29"/>
        <end position="49"/>
    </location>
</feature>
<dbReference type="RefSeq" id="WP_012176152.1">
    <property type="nucleotide sequence ID" value="NC_009943.1"/>
</dbReference>
<dbReference type="PROSITE" id="PS50112">
    <property type="entry name" value="PAS"/>
    <property type="match status" value="1"/>
</dbReference>
<gene>
    <name evidence="18" type="ordered locus">Dole_2738</name>
</gene>
<keyword evidence="19" id="KW-1185">Reference proteome</keyword>
<evidence type="ECO:0000313" key="18">
    <source>
        <dbReference type="EMBL" id="ABW68541.1"/>
    </source>
</evidence>
<dbReference type="EC" id="2.7.13.3" evidence="3"/>
<dbReference type="GO" id="GO:0005886">
    <property type="term" value="C:plasma membrane"/>
    <property type="evidence" value="ECO:0007669"/>
    <property type="project" value="UniProtKB-SubCell"/>
</dbReference>
<dbReference type="CDD" id="cd06225">
    <property type="entry name" value="HAMP"/>
    <property type="match status" value="1"/>
</dbReference>
<keyword evidence="12" id="KW-0902">Two-component regulatory system</keyword>
<evidence type="ECO:0000256" key="6">
    <source>
        <dbReference type="ARBA" id="ARBA00022679"/>
    </source>
</evidence>
<dbReference type="GO" id="GO:0005524">
    <property type="term" value="F:ATP binding"/>
    <property type="evidence" value="ECO:0007669"/>
    <property type="project" value="UniProtKB-KW"/>
</dbReference>
<dbReference type="InterPro" id="IPR017232">
    <property type="entry name" value="NtrY"/>
</dbReference>
<dbReference type="KEGG" id="dol:Dole_2738"/>
<dbReference type="InterPro" id="IPR036890">
    <property type="entry name" value="HATPase_C_sf"/>
</dbReference>
<feature type="domain" description="PAS" evidence="16">
    <location>
        <begin position="409"/>
        <end position="454"/>
    </location>
</feature>
<keyword evidence="7 14" id="KW-0812">Transmembrane</keyword>
<dbReference type="InterPro" id="IPR003594">
    <property type="entry name" value="HATPase_dom"/>
</dbReference>
<dbReference type="InterPro" id="IPR035965">
    <property type="entry name" value="PAS-like_dom_sf"/>
</dbReference>
<dbReference type="SMART" id="SM00091">
    <property type="entry name" value="PAS"/>
    <property type="match status" value="1"/>
</dbReference>
<evidence type="ECO:0000256" key="2">
    <source>
        <dbReference type="ARBA" id="ARBA00004651"/>
    </source>
</evidence>
<dbReference type="SMART" id="SM00304">
    <property type="entry name" value="HAMP"/>
    <property type="match status" value="1"/>
</dbReference>
<dbReference type="GO" id="GO:0000155">
    <property type="term" value="F:phosphorelay sensor kinase activity"/>
    <property type="evidence" value="ECO:0007669"/>
    <property type="project" value="InterPro"/>
</dbReference>
<dbReference type="PANTHER" id="PTHR43065:SF42">
    <property type="entry name" value="TWO-COMPONENT SENSOR PPRA"/>
    <property type="match status" value="1"/>
</dbReference>
<evidence type="ECO:0000256" key="14">
    <source>
        <dbReference type="SAM" id="Phobius"/>
    </source>
</evidence>
<keyword evidence="10" id="KW-0067">ATP-binding</keyword>
<keyword evidence="6" id="KW-0808">Transferase</keyword>
<evidence type="ECO:0000256" key="9">
    <source>
        <dbReference type="ARBA" id="ARBA00022777"/>
    </source>
</evidence>
<dbReference type="eggNOG" id="COG5000">
    <property type="taxonomic scope" value="Bacteria"/>
</dbReference>
<dbReference type="SUPFAM" id="SSF158472">
    <property type="entry name" value="HAMP domain-like"/>
    <property type="match status" value="1"/>
</dbReference>
<evidence type="ECO:0000256" key="7">
    <source>
        <dbReference type="ARBA" id="ARBA00022692"/>
    </source>
</evidence>
<dbReference type="InterPro" id="IPR045671">
    <property type="entry name" value="NtrY-like_N"/>
</dbReference>
<sequence>MIKKFFKAFRTFMSGLDEEERRRRKREGILAVVLLVTVAVLTYLESRIIQFGADIPISNTVLMFVFININLLLLILLIFLVFRNLVKLFYDRKQNVMGARLRTRLVVAFISLTLVPAIVLFFFSMSFITTSIKFWFNVPVDHALENSLAVGKNMYAHIEDSNRFFLKRAAYQITTNNLLRPYRTDDLSRYIQIVQREFHLNTVEVYNPDGERITYAVSPEIETAPFGTLSINDLQKTGMETDTVFSISRDLPAGELVSSICSIPFGQPREKAEAFLVISILLPPDLSDSLTAISRGIEEYQQIKLLKEPIQSTYYIVLSIVALLVVFCAVWFGFYIAKSLTNPIMELAKGLERVSAGDLAYTIERLADDEIGMLVSSFNKMTGDLRAGRQQIEAATQALERQKDALEESRLYMEIVLNNISTGVISIDAHGTITTINKSARKMLSLSHENVLNRYYANVLKDRYLKLADERIATIRDGGQDMVELPLRLTISGTPRSFIIYLNALRHDKTGQYMGIVMVIDDLTELEKAQRMAAWREVARRIAHEVKNPLTPISLSAQRLKRKFGPDADDPIFEECIRTILDYVDIIRNLVNEFAAFAKFPSAKLGPCDLVQTIRETADLYTEEDSPVTFTIDAPPDLPRLNLDRQQIKQALINLIENAITAMEGAGRITITVRHDPAAMKVVLTFADTGRGLSEAAKNNLFEPYFSTKKSGMGLGLAIVSSIIADHNGTISAHDNKPRGARFIIELPA</sequence>
<dbReference type="Gene3D" id="3.30.450.20">
    <property type="entry name" value="PAS domain"/>
    <property type="match status" value="1"/>
</dbReference>